<dbReference type="InterPro" id="IPR035952">
    <property type="entry name" value="Rhomboid-like_sf"/>
</dbReference>
<proteinExistence type="inferred from homology"/>
<feature type="domain" description="Peptidase S54 rhomboid" evidence="7">
    <location>
        <begin position="156"/>
        <end position="300"/>
    </location>
</feature>
<feature type="transmembrane region" description="Helical" evidence="6">
    <location>
        <begin position="118"/>
        <end position="135"/>
    </location>
</feature>
<keyword evidence="5 6" id="KW-0472">Membrane</keyword>
<comment type="similarity">
    <text evidence="2">Belongs to the peptidase S54 family.</text>
</comment>
<dbReference type="Proteomes" id="UP000660262">
    <property type="component" value="Unassembled WGS sequence"/>
</dbReference>
<evidence type="ECO:0000313" key="8">
    <source>
        <dbReference type="EMBL" id="GHP03599.1"/>
    </source>
</evidence>
<evidence type="ECO:0000256" key="1">
    <source>
        <dbReference type="ARBA" id="ARBA00004141"/>
    </source>
</evidence>
<gene>
    <name evidence="8" type="ORF">PPROV_000235400</name>
</gene>
<evidence type="ECO:0000256" key="3">
    <source>
        <dbReference type="ARBA" id="ARBA00022692"/>
    </source>
</evidence>
<comment type="subcellular location">
    <subcellularLocation>
        <location evidence="1">Membrane</location>
        <topology evidence="1">Multi-pass membrane protein</topology>
    </subcellularLocation>
</comment>
<feature type="transmembrane region" description="Helical" evidence="6">
    <location>
        <begin position="193"/>
        <end position="213"/>
    </location>
</feature>
<dbReference type="FunFam" id="1.20.1540.10:FF:000013">
    <property type="entry name" value="Rhomboid protease aarA"/>
    <property type="match status" value="1"/>
</dbReference>
<accession>A0A830HE23</accession>
<comment type="caution">
    <text evidence="8">The sequence shown here is derived from an EMBL/GenBank/DDBJ whole genome shotgun (WGS) entry which is preliminary data.</text>
</comment>
<dbReference type="Pfam" id="PF01694">
    <property type="entry name" value="Rhomboid"/>
    <property type="match status" value="1"/>
</dbReference>
<evidence type="ECO:0000259" key="7">
    <source>
        <dbReference type="Pfam" id="PF01694"/>
    </source>
</evidence>
<feature type="transmembrane region" description="Helical" evidence="6">
    <location>
        <begin position="219"/>
        <end position="241"/>
    </location>
</feature>
<name>A0A830HE23_9CHLO</name>
<dbReference type="InterPro" id="IPR022764">
    <property type="entry name" value="Peptidase_S54_rhomboid_dom"/>
</dbReference>
<dbReference type="Gene3D" id="1.20.1540.10">
    <property type="entry name" value="Rhomboid-like"/>
    <property type="match status" value="1"/>
</dbReference>
<keyword evidence="4 6" id="KW-1133">Transmembrane helix</keyword>
<evidence type="ECO:0000256" key="2">
    <source>
        <dbReference type="ARBA" id="ARBA00009045"/>
    </source>
</evidence>
<evidence type="ECO:0000256" key="6">
    <source>
        <dbReference type="SAM" id="Phobius"/>
    </source>
</evidence>
<dbReference type="EMBL" id="BNJQ01000005">
    <property type="protein sequence ID" value="GHP03599.1"/>
    <property type="molecule type" value="Genomic_DNA"/>
</dbReference>
<dbReference type="PANTHER" id="PTHR43066:SF5">
    <property type="entry name" value="RHOMBOID-LIKE PROTEIN 11, CHLOROPLASTIC-RELATED"/>
    <property type="match status" value="1"/>
</dbReference>
<evidence type="ECO:0000256" key="5">
    <source>
        <dbReference type="ARBA" id="ARBA00023136"/>
    </source>
</evidence>
<protein>
    <recommendedName>
        <fullName evidence="7">Peptidase S54 rhomboid domain-containing protein</fullName>
    </recommendedName>
</protein>
<dbReference type="SUPFAM" id="SSF144091">
    <property type="entry name" value="Rhomboid-like"/>
    <property type="match status" value="1"/>
</dbReference>
<keyword evidence="9" id="KW-1185">Reference proteome</keyword>
<sequence length="313" mass="33860">MLATRKGSVCLSGWKKSTRRLRPAVTMAAYAHGGGRLPSQWNAPPIAPTNAPAHKKRHHSSLPFWNQSTWGGAASNTRLHASSRDDSDARLRALLNDSDEKAARAGGGGGGRRINGPSYNGVFALLAINFVLFALDHLFHQNWVKWLYLNHQRPVWFQFVTSTFCHANYAHLSSNAFFLYIFGKLVEEEEGTFGVWFAYLATGIGANLLSYLLQPASPIVSVGASGAVFGLFAVSALVKLLRGLQWRTLLESVILGQFVVERVRDEVRNQVAGGATLAGLPVGHVAHLGGALAGVVLVLALNGLPSGDERTRR</sequence>
<keyword evidence="3 6" id="KW-0812">Transmembrane</keyword>
<evidence type="ECO:0000313" key="9">
    <source>
        <dbReference type="Proteomes" id="UP000660262"/>
    </source>
</evidence>
<dbReference type="GO" id="GO:0004252">
    <property type="term" value="F:serine-type endopeptidase activity"/>
    <property type="evidence" value="ECO:0007669"/>
    <property type="project" value="InterPro"/>
</dbReference>
<organism evidence="8 9">
    <name type="scientific">Pycnococcus provasolii</name>
    <dbReference type="NCBI Taxonomy" id="41880"/>
    <lineage>
        <taxon>Eukaryota</taxon>
        <taxon>Viridiplantae</taxon>
        <taxon>Chlorophyta</taxon>
        <taxon>Pseudoscourfieldiophyceae</taxon>
        <taxon>Pseudoscourfieldiales</taxon>
        <taxon>Pycnococcaceae</taxon>
        <taxon>Pycnococcus</taxon>
    </lineage>
</organism>
<dbReference type="PANTHER" id="PTHR43066">
    <property type="entry name" value="RHOMBOID-RELATED PROTEIN"/>
    <property type="match status" value="1"/>
</dbReference>
<dbReference type="GO" id="GO:0016020">
    <property type="term" value="C:membrane"/>
    <property type="evidence" value="ECO:0007669"/>
    <property type="project" value="UniProtKB-SubCell"/>
</dbReference>
<reference evidence="8" key="1">
    <citation type="submission" date="2020-10" db="EMBL/GenBank/DDBJ databases">
        <title>Unveiling of a novel bifunctional photoreceptor, Dualchrome1, isolated from a cosmopolitan green alga.</title>
        <authorList>
            <person name="Suzuki S."/>
            <person name="Kawachi M."/>
        </authorList>
    </citation>
    <scope>NUCLEOTIDE SEQUENCE</scope>
    <source>
        <strain evidence="8">NIES 2893</strain>
    </source>
</reference>
<feature type="transmembrane region" description="Helical" evidence="6">
    <location>
        <begin position="155"/>
        <end position="181"/>
    </location>
</feature>
<dbReference type="OrthoDB" id="418595at2759"/>
<dbReference type="AlphaFoldDB" id="A0A830HE23"/>
<evidence type="ECO:0000256" key="4">
    <source>
        <dbReference type="ARBA" id="ARBA00022989"/>
    </source>
</evidence>